<comment type="caution">
    <text evidence="3">The sequence shown here is derived from an EMBL/GenBank/DDBJ whole genome shotgun (WGS) entry which is preliminary data.</text>
</comment>
<dbReference type="Gene3D" id="3.90.220.20">
    <property type="entry name" value="DNA methylase specificity domains"/>
    <property type="match status" value="2"/>
</dbReference>
<dbReference type="InterPro" id="IPR044946">
    <property type="entry name" value="Restrct_endonuc_typeI_TRD_sf"/>
</dbReference>
<protein>
    <recommendedName>
        <fullName evidence="5">Restriction endonuclease subunit S</fullName>
    </recommendedName>
</protein>
<evidence type="ECO:0000256" key="1">
    <source>
        <dbReference type="ARBA" id="ARBA00022747"/>
    </source>
</evidence>
<keyword evidence="4" id="KW-1185">Reference proteome</keyword>
<name>A0ABS8HKA2_9XANT</name>
<organism evidence="3 4">
    <name type="scientific">Xanthomonas cassavae CFBP 4642</name>
    <dbReference type="NCBI Taxonomy" id="1219375"/>
    <lineage>
        <taxon>Bacteria</taxon>
        <taxon>Pseudomonadati</taxon>
        <taxon>Pseudomonadota</taxon>
        <taxon>Gammaproteobacteria</taxon>
        <taxon>Lysobacterales</taxon>
        <taxon>Lysobacteraceae</taxon>
        <taxon>Xanthomonas</taxon>
    </lineage>
</organism>
<keyword evidence="1" id="KW-0680">Restriction system</keyword>
<reference evidence="3 4" key="1">
    <citation type="submission" date="2021-10" db="EMBL/GenBank/DDBJ databases">
        <title>Genome sequencing of Xanthomonas strains from NCPPB.</title>
        <authorList>
            <person name="Hussein R."/>
            <person name="Harrison J."/>
            <person name="Studholme D.J."/>
            <person name="Vicente J."/>
            <person name="Grant M."/>
        </authorList>
    </citation>
    <scope>NUCLEOTIDE SEQUENCE [LARGE SCALE GENOMIC DNA]</scope>
    <source>
        <strain evidence="3 4">NCPPB 101</strain>
    </source>
</reference>
<proteinExistence type="predicted"/>
<dbReference type="InterPro" id="IPR052021">
    <property type="entry name" value="Type-I_RS_S_subunit"/>
</dbReference>
<dbReference type="Proteomes" id="UP001199206">
    <property type="component" value="Unassembled WGS sequence"/>
</dbReference>
<dbReference type="EMBL" id="JAJGQJ010000123">
    <property type="protein sequence ID" value="MCC4622616.1"/>
    <property type="molecule type" value="Genomic_DNA"/>
</dbReference>
<dbReference type="PANTHER" id="PTHR30408">
    <property type="entry name" value="TYPE-1 RESTRICTION ENZYME ECOKI SPECIFICITY PROTEIN"/>
    <property type="match status" value="1"/>
</dbReference>
<evidence type="ECO:0000256" key="2">
    <source>
        <dbReference type="ARBA" id="ARBA00023125"/>
    </source>
</evidence>
<sequence>IHTMPRAGFTCSEQFSWLRVGANQVVLCGHDSADNDFVYYLCREPEFRKFAISRMEGTSGRQRVAWKSIANYEFELPPPEVRRAAAEVLAVLDNRIDNLRQSNATLEAIAAAQFKSRFVDFDGVPTEDMQESELGLIPKGWREEEIGKLVQCVGGATPSTKDGTFWNDGKHHWATPKDYRAYKRPC</sequence>
<feature type="non-terminal residue" evidence="3">
    <location>
        <position position="1"/>
    </location>
</feature>
<gene>
    <name evidence="3" type="ORF">LL965_22195</name>
</gene>
<dbReference type="SUPFAM" id="SSF116734">
    <property type="entry name" value="DNA methylase specificity domain"/>
    <property type="match status" value="2"/>
</dbReference>
<evidence type="ECO:0000313" key="4">
    <source>
        <dbReference type="Proteomes" id="UP001199206"/>
    </source>
</evidence>
<dbReference type="PANTHER" id="PTHR30408:SF13">
    <property type="entry name" value="TYPE I RESTRICTION ENZYME HINDI SPECIFICITY SUBUNIT"/>
    <property type="match status" value="1"/>
</dbReference>
<evidence type="ECO:0008006" key="5">
    <source>
        <dbReference type="Google" id="ProtNLM"/>
    </source>
</evidence>
<keyword evidence="2" id="KW-0238">DNA-binding</keyword>
<evidence type="ECO:0000313" key="3">
    <source>
        <dbReference type="EMBL" id="MCC4622616.1"/>
    </source>
</evidence>
<accession>A0ABS8HKA2</accession>